<name>K1TLM3_9ZZZZ</name>
<accession>K1TLM3</accession>
<gene>
    <name evidence="1" type="ORF">OBE_02103</name>
</gene>
<feature type="non-terminal residue" evidence="1">
    <location>
        <position position="1"/>
    </location>
</feature>
<dbReference type="AlphaFoldDB" id="K1TLM3"/>
<comment type="caution">
    <text evidence="1">The sequence shown here is derived from an EMBL/GenBank/DDBJ whole genome shotgun (WGS) entry which is preliminary data.</text>
</comment>
<evidence type="ECO:0000313" key="1">
    <source>
        <dbReference type="EMBL" id="EKC74002.1"/>
    </source>
</evidence>
<reference evidence="1" key="1">
    <citation type="journal article" date="2013" name="Environ. Microbiol.">
        <title>Microbiota from the distal guts of lean and obese adolescents exhibit partial functional redundancy besides clear differences in community structure.</title>
        <authorList>
            <person name="Ferrer M."/>
            <person name="Ruiz A."/>
            <person name="Lanza F."/>
            <person name="Haange S.B."/>
            <person name="Oberbach A."/>
            <person name="Till H."/>
            <person name="Bargiela R."/>
            <person name="Campoy C."/>
            <person name="Segura M.T."/>
            <person name="Richter M."/>
            <person name="von Bergen M."/>
            <person name="Seifert J."/>
            <person name="Suarez A."/>
        </authorList>
    </citation>
    <scope>NUCLEOTIDE SEQUENCE</scope>
</reference>
<organism evidence="1">
    <name type="scientific">human gut metagenome</name>
    <dbReference type="NCBI Taxonomy" id="408170"/>
    <lineage>
        <taxon>unclassified sequences</taxon>
        <taxon>metagenomes</taxon>
        <taxon>organismal metagenomes</taxon>
    </lineage>
</organism>
<protein>
    <submittedName>
        <fullName evidence="1">Uncharacterized protein</fullName>
    </submittedName>
</protein>
<dbReference type="EMBL" id="AJWZ01001367">
    <property type="protein sequence ID" value="EKC74002.1"/>
    <property type="molecule type" value="Genomic_DNA"/>
</dbReference>
<sequence>QDNQNFEAFATQMMTPEWFGDIDDYLHFSGDNLRDYRRYFSEIDYPQWEEKKFKEIKDLYNMTKWSDKLLSKFQHLCITMNGVFDKKSL</sequence>
<proteinExistence type="predicted"/>